<dbReference type="AlphaFoldDB" id="A0A318UA25"/>
<keyword evidence="1" id="KW-0285">Flavoprotein</keyword>
<dbReference type="PRINTS" id="PR00368">
    <property type="entry name" value="FADPNR"/>
</dbReference>
<gene>
    <name evidence="4" type="ORF">B0O44_107238</name>
</gene>
<feature type="domain" description="FAD/NAD(P)-binding" evidence="3">
    <location>
        <begin position="26"/>
        <end position="305"/>
    </location>
</feature>
<dbReference type="EMBL" id="QKLU01000007">
    <property type="protein sequence ID" value="PYF71623.1"/>
    <property type="molecule type" value="Genomic_DNA"/>
</dbReference>
<comment type="caution">
    <text evidence="4">The sequence shown here is derived from an EMBL/GenBank/DDBJ whole genome shotgun (WGS) entry which is preliminary data.</text>
</comment>
<sequence length="321" mass="35922">MVRNIVAIFNLYLDVYFYTCMKPKIFDVIIIGGSYSGLSAAMALGRAIRTILIVDSGTPCNLRTPYAHNFITRDGEKPASIARKAKEQVLNYPTTQFLKDEVLRAKKSASGFELLTGHGITLNTKKLLFTTGIRDIIPSIEGFSSCWGISILHCPYCHGYEVKDKKIGLLGHGKTGFELSRVLYSWSKDMILFTNGESHLTKEQAWLLKKKNIPVIEQKFLSIEHLNGQIQFIHFTDGTTYQIDALFTKLPFEQQCNIPQQLGVELTEQGFIKIDDFQRTNVTGIYAAGDNTTVFRAVSVATAAGTKAGSFINRELIEEEF</sequence>
<dbReference type="InterPro" id="IPR050097">
    <property type="entry name" value="Ferredoxin-NADP_redctase_2"/>
</dbReference>
<keyword evidence="2" id="KW-0560">Oxidoreductase</keyword>
<dbReference type="Gene3D" id="3.50.50.60">
    <property type="entry name" value="FAD/NAD(P)-binding domain"/>
    <property type="match status" value="2"/>
</dbReference>
<accession>A0A318UA25</accession>
<dbReference type="PANTHER" id="PTHR48105">
    <property type="entry name" value="THIOREDOXIN REDUCTASE 1-RELATED-RELATED"/>
    <property type="match status" value="1"/>
</dbReference>
<proteinExistence type="predicted"/>
<dbReference type="Pfam" id="PF07992">
    <property type="entry name" value="Pyr_redox_2"/>
    <property type="match status" value="1"/>
</dbReference>
<evidence type="ECO:0000256" key="2">
    <source>
        <dbReference type="ARBA" id="ARBA00023002"/>
    </source>
</evidence>
<protein>
    <submittedName>
        <fullName evidence="4">Thioredoxin reductase</fullName>
    </submittedName>
</protein>
<evidence type="ECO:0000259" key="3">
    <source>
        <dbReference type="Pfam" id="PF07992"/>
    </source>
</evidence>
<dbReference type="Proteomes" id="UP000248198">
    <property type="component" value="Unassembled WGS sequence"/>
</dbReference>
<dbReference type="InterPro" id="IPR036188">
    <property type="entry name" value="FAD/NAD-bd_sf"/>
</dbReference>
<keyword evidence="5" id="KW-1185">Reference proteome</keyword>
<name>A0A318UA25_9SPHI</name>
<evidence type="ECO:0000313" key="4">
    <source>
        <dbReference type="EMBL" id="PYF71623.1"/>
    </source>
</evidence>
<dbReference type="GO" id="GO:0016491">
    <property type="term" value="F:oxidoreductase activity"/>
    <property type="evidence" value="ECO:0007669"/>
    <property type="project" value="UniProtKB-KW"/>
</dbReference>
<dbReference type="PRINTS" id="PR00469">
    <property type="entry name" value="PNDRDTASEII"/>
</dbReference>
<evidence type="ECO:0000256" key="1">
    <source>
        <dbReference type="ARBA" id="ARBA00022630"/>
    </source>
</evidence>
<evidence type="ECO:0000313" key="5">
    <source>
        <dbReference type="Proteomes" id="UP000248198"/>
    </source>
</evidence>
<dbReference type="InterPro" id="IPR023753">
    <property type="entry name" value="FAD/NAD-binding_dom"/>
</dbReference>
<organism evidence="4 5">
    <name type="scientific">Pedobacter nutrimenti</name>
    <dbReference type="NCBI Taxonomy" id="1241337"/>
    <lineage>
        <taxon>Bacteria</taxon>
        <taxon>Pseudomonadati</taxon>
        <taxon>Bacteroidota</taxon>
        <taxon>Sphingobacteriia</taxon>
        <taxon>Sphingobacteriales</taxon>
        <taxon>Sphingobacteriaceae</taxon>
        <taxon>Pedobacter</taxon>
    </lineage>
</organism>
<dbReference type="SUPFAM" id="SSF51905">
    <property type="entry name" value="FAD/NAD(P)-binding domain"/>
    <property type="match status" value="1"/>
</dbReference>
<reference evidence="4 5" key="1">
    <citation type="submission" date="2018-06" db="EMBL/GenBank/DDBJ databases">
        <title>Genomic Encyclopedia of Archaeal and Bacterial Type Strains, Phase II (KMG-II): from individual species to whole genera.</title>
        <authorList>
            <person name="Goeker M."/>
        </authorList>
    </citation>
    <scope>NUCLEOTIDE SEQUENCE [LARGE SCALE GENOMIC DNA]</scope>
    <source>
        <strain evidence="4 5">DSM 27372</strain>
    </source>
</reference>